<keyword evidence="2 7" id="KW-0285">Flavoprotein</keyword>
<evidence type="ECO:0000256" key="4">
    <source>
        <dbReference type="ARBA" id="ARBA00023002"/>
    </source>
</evidence>
<dbReference type="STRING" id="314276.OS145_00750"/>
<gene>
    <name evidence="9" type="ORF">DCR58_07965</name>
</gene>
<dbReference type="InterPro" id="IPR008259">
    <property type="entry name" value="FMN_hydac_DH_AS"/>
</dbReference>
<dbReference type="PANTHER" id="PTHR10578">
    <property type="entry name" value="S -2-HYDROXY-ACID OXIDASE-RELATED"/>
    <property type="match status" value="1"/>
</dbReference>
<proteinExistence type="inferred from homology"/>
<feature type="binding site" evidence="7">
    <location>
        <position position="28"/>
    </location>
    <ligand>
        <name>glyoxylate</name>
        <dbReference type="ChEBI" id="CHEBI:36655"/>
    </ligand>
</feature>
<dbReference type="InterPro" id="IPR012133">
    <property type="entry name" value="Alpha-hydoxy_acid_DH_FMN"/>
</dbReference>
<evidence type="ECO:0000256" key="2">
    <source>
        <dbReference type="ARBA" id="ARBA00022630"/>
    </source>
</evidence>
<dbReference type="SUPFAM" id="SSF51395">
    <property type="entry name" value="FMN-linked oxidoreductases"/>
    <property type="match status" value="1"/>
</dbReference>
<feature type="binding site" evidence="7">
    <location>
        <position position="280"/>
    </location>
    <ligand>
        <name>FMN</name>
        <dbReference type="ChEBI" id="CHEBI:58210"/>
    </ligand>
</feature>
<accession>A0A348WQ92</accession>
<feature type="binding site" evidence="7">
    <location>
        <position position="258"/>
    </location>
    <ligand>
        <name>FMN</name>
        <dbReference type="ChEBI" id="CHEBI:58210"/>
    </ligand>
</feature>
<feature type="binding site" evidence="7">
    <location>
        <position position="169"/>
    </location>
    <ligand>
        <name>glyoxylate</name>
        <dbReference type="ChEBI" id="CHEBI:36655"/>
    </ligand>
</feature>
<dbReference type="NCBIfam" id="NF008398">
    <property type="entry name" value="PRK11197.1"/>
    <property type="match status" value="1"/>
</dbReference>
<name>A0A348WQ92_9GAMM</name>
<reference evidence="9 10" key="1">
    <citation type="journal article" date="2018" name="Nat. Biotechnol.">
        <title>A standardized bacterial taxonomy based on genome phylogeny substantially revises the tree of life.</title>
        <authorList>
            <person name="Parks D.H."/>
            <person name="Chuvochina M."/>
            <person name="Waite D.W."/>
            <person name="Rinke C."/>
            <person name="Skarshewski A."/>
            <person name="Chaumeil P.A."/>
            <person name="Hugenholtz P."/>
        </authorList>
    </citation>
    <scope>NUCLEOTIDE SEQUENCE [LARGE SCALE GENOMIC DNA]</scope>
    <source>
        <strain evidence="9">UBA9360</strain>
    </source>
</reference>
<evidence type="ECO:0000256" key="7">
    <source>
        <dbReference type="PIRSR" id="PIRSR000138-2"/>
    </source>
</evidence>
<keyword evidence="3 7" id="KW-0288">FMN</keyword>
<organism evidence="9 10">
    <name type="scientific">Idiomarina baltica</name>
    <dbReference type="NCBI Taxonomy" id="190892"/>
    <lineage>
        <taxon>Bacteria</taxon>
        <taxon>Pseudomonadati</taxon>
        <taxon>Pseudomonadota</taxon>
        <taxon>Gammaproteobacteria</taxon>
        <taxon>Alteromonadales</taxon>
        <taxon>Idiomarinaceae</taxon>
        <taxon>Idiomarina</taxon>
    </lineage>
</organism>
<dbReference type="InterPro" id="IPR000262">
    <property type="entry name" value="FMN-dep_DH"/>
</dbReference>
<dbReference type="PROSITE" id="PS00557">
    <property type="entry name" value="FMN_HYDROXY_ACID_DH_1"/>
    <property type="match status" value="1"/>
</dbReference>
<comment type="similarity">
    <text evidence="5">Belongs to the FMN-dependent alpha-hydroxy acid dehydrogenase family.</text>
</comment>
<dbReference type="Gene3D" id="3.20.20.70">
    <property type="entry name" value="Aldolase class I"/>
    <property type="match status" value="1"/>
</dbReference>
<comment type="cofactor">
    <cofactor evidence="1">
        <name>FMN</name>
        <dbReference type="ChEBI" id="CHEBI:58210"/>
    </cofactor>
</comment>
<evidence type="ECO:0000313" key="10">
    <source>
        <dbReference type="Proteomes" id="UP000262878"/>
    </source>
</evidence>
<dbReference type="GO" id="GO:0010181">
    <property type="term" value="F:FMN binding"/>
    <property type="evidence" value="ECO:0007669"/>
    <property type="project" value="InterPro"/>
</dbReference>
<dbReference type="Proteomes" id="UP000262878">
    <property type="component" value="Unassembled WGS sequence"/>
</dbReference>
<dbReference type="PANTHER" id="PTHR10578:SF85">
    <property type="entry name" value="L-LACTATE DEHYDROGENASE"/>
    <property type="match status" value="1"/>
</dbReference>
<dbReference type="InterPro" id="IPR013785">
    <property type="entry name" value="Aldolase_TIM"/>
</dbReference>
<dbReference type="AlphaFoldDB" id="A0A348WQ92"/>
<dbReference type="GO" id="GO:0005886">
    <property type="term" value="C:plasma membrane"/>
    <property type="evidence" value="ECO:0007669"/>
    <property type="project" value="TreeGrafter"/>
</dbReference>
<feature type="binding site" evidence="7">
    <location>
        <position position="132"/>
    </location>
    <ligand>
        <name>glyoxylate</name>
        <dbReference type="ChEBI" id="CHEBI:36655"/>
    </ligand>
</feature>
<feature type="binding site" evidence="7">
    <location>
        <position position="110"/>
    </location>
    <ligand>
        <name>FMN</name>
        <dbReference type="ChEBI" id="CHEBI:58210"/>
    </ligand>
</feature>
<evidence type="ECO:0000256" key="5">
    <source>
        <dbReference type="ARBA" id="ARBA00024042"/>
    </source>
</evidence>
<dbReference type="RefSeq" id="WP_272977690.1">
    <property type="nucleotide sequence ID" value="NZ_DBGH01000049.1"/>
</dbReference>
<dbReference type="CDD" id="cd02809">
    <property type="entry name" value="alpha_hydroxyacid_oxid_FMN"/>
    <property type="match status" value="1"/>
</dbReference>
<feature type="domain" description="FMN hydroxy acid dehydrogenase" evidence="8">
    <location>
        <begin position="2"/>
        <end position="390"/>
    </location>
</feature>
<feature type="binding site" evidence="7">
    <location>
        <begin position="81"/>
        <end position="83"/>
    </location>
    <ligand>
        <name>FMN</name>
        <dbReference type="ChEBI" id="CHEBI:58210"/>
    </ligand>
</feature>
<dbReference type="FunFam" id="3.20.20.70:FF:000029">
    <property type="entry name" value="L-lactate dehydrogenase"/>
    <property type="match status" value="1"/>
</dbReference>
<dbReference type="PROSITE" id="PS51349">
    <property type="entry name" value="FMN_HYDROXY_ACID_DH_2"/>
    <property type="match status" value="1"/>
</dbReference>
<feature type="binding site" evidence="7">
    <location>
        <position position="134"/>
    </location>
    <ligand>
        <name>glyoxylate</name>
        <dbReference type="ChEBI" id="CHEBI:36655"/>
    </ligand>
</feature>
<dbReference type="GO" id="GO:0004459">
    <property type="term" value="F:L-lactate dehydrogenase (NAD+) activity"/>
    <property type="evidence" value="ECO:0007669"/>
    <property type="project" value="TreeGrafter"/>
</dbReference>
<sequence>MRYPITPAGSEDFRQAAKRRLPRALFDYIDGGAFAEQTAHANVHSFSRWRLQQRVLRDVEHINLAVNRLGQSYAAPLALGPVGLAGMMARRGETQAYRAAQHEHIPFCASTVSLCGINEIHQHRDTQPAWFQLYMMRDREFVAQLLDRVQAQGVEVLVVTVDLAVLGVRYRDVRNGFESSTGLAKLKRFYDFVSHPQWLWDVGLKGGPHVFGNLTDAVPNARQLTDFKSWVDAQFDPRVTWDDIAWIRSRWPGKLVIKGILHSDDALQAVKVGADGLIISNHGGRQLDGAPCPIDILPEIHQHLLNQGCRERIELWLDGGLRNPQDLLIALALGADGGLLGRAWIYALAGYGEFGVTQLLKQWRKALSVSLALMGCNDINQLNESHLIRS</sequence>
<feature type="binding site" evidence="7">
    <location>
        <begin position="341"/>
        <end position="342"/>
    </location>
    <ligand>
        <name>FMN</name>
        <dbReference type="ChEBI" id="CHEBI:58210"/>
    </ligand>
</feature>
<feature type="binding site" evidence="7">
    <location>
        <position position="160"/>
    </location>
    <ligand>
        <name>FMN</name>
        <dbReference type="ChEBI" id="CHEBI:58210"/>
    </ligand>
</feature>
<dbReference type="GO" id="GO:0009060">
    <property type="term" value="P:aerobic respiration"/>
    <property type="evidence" value="ECO:0007669"/>
    <property type="project" value="TreeGrafter"/>
</dbReference>
<protein>
    <recommendedName>
        <fullName evidence="8">FMN hydroxy acid dehydrogenase domain-containing protein</fullName>
    </recommendedName>
</protein>
<feature type="binding site" evidence="7">
    <location>
        <begin position="318"/>
        <end position="322"/>
    </location>
    <ligand>
        <name>FMN</name>
        <dbReference type="ChEBI" id="CHEBI:58210"/>
    </ligand>
</feature>
<comment type="caution">
    <text evidence="9">The sequence shown here is derived from an EMBL/GenBank/DDBJ whole genome shotgun (WGS) entry which is preliminary data.</text>
</comment>
<dbReference type="Pfam" id="PF01070">
    <property type="entry name" value="FMN_dh"/>
    <property type="match status" value="1"/>
</dbReference>
<dbReference type="EMBL" id="DMUP01000186">
    <property type="protein sequence ID" value="HAR56704.1"/>
    <property type="molecule type" value="Genomic_DNA"/>
</dbReference>
<evidence type="ECO:0000256" key="6">
    <source>
        <dbReference type="PIRSR" id="PIRSR000138-1"/>
    </source>
</evidence>
<keyword evidence="4" id="KW-0560">Oxidoreductase</keyword>
<feature type="active site" description="Proton acceptor" evidence="6">
    <location>
        <position position="282"/>
    </location>
</feature>
<evidence type="ECO:0000256" key="3">
    <source>
        <dbReference type="ARBA" id="ARBA00022643"/>
    </source>
</evidence>
<evidence type="ECO:0000259" key="8">
    <source>
        <dbReference type="PROSITE" id="PS51349"/>
    </source>
</evidence>
<dbReference type="PIRSF" id="PIRSF000138">
    <property type="entry name" value="Al-hdrx_acd_dh"/>
    <property type="match status" value="1"/>
</dbReference>
<evidence type="ECO:0000256" key="1">
    <source>
        <dbReference type="ARBA" id="ARBA00001917"/>
    </source>
</evidence>
<dbReference type="InterPro" id="IPR037396">
    <property type="entry name" value="FMN_HAD"/>
</dbReference>
<evidence type="ECO:0000313" key="9">
    <source>
        <dbReference type="EMBL" id="HAR56704.1"/>
    </source>
</evidence>
<feature type="binding site" evidence="7">
    <location>
        <position position="285"/>
    </location>
    <ligand>
        <name>glyoxylate</name>
        <dbReference type="ChEBI" id="CHEBI:36655"/>
    </ligand>
</feature>
<feature type="binding site" evidence="7">
    <location>
        <position position="282"/>
    </location>
    <ligand>
        <name>glyoxylate</name>
        <dbReference type="ChEBI" id="CHEBI:36655"/>
    </ligand>
</feature>